<comment type="caution">
    <text evidence="2">The sequence shown here is derived from an EMBL/GenBank/DDBJ whole genome shotgun (WGS) entry which is preliminary data.</text>
</comment>
<gene>
    <name evidence="2" type="ORF">B0H17DRAFT_1039299</name>
</gene>
<dbReference type="InterPro" id="IPR015943">
    <property type="entry name" value="WD40/YVTN_repeat-like_dom_sf"/>
</dbReference>
<sequence>MIPFYLAVPLLLAFNPHVAADPLADTQLLDILLLASVDGNFHALNRSTGHTLWSTAPSTRDDDSSPLGPLVRTSHDPAAGGTFQETLLVEPQSGAIFTMPSPTDPLQRLPFSMPELASMSPVTYHGRVFVARKETSVLLLDLETGIVAVAPAQHSRVRFQGAPDDVHLDATEVAITREEYHVAVHTPRSPVLDLYFARYGPHEEDDVLQAAYQQTKDGLYAQSRPYSILAVNTRVEGASWMYLFNESMFVAAFDILRTPTNTFALLQPRPQLSAILPNLAKKDTPFPESVYVGLVDKTRTLFAMSSARFPLLAFIRGRPTNKVRVMAAPLPGDSLPLQKQCDEDERCLEPTALYTDLWCLTGMRRMGDGESPTDELRMSYN</sequence>
<accession>A0AAD7M786</accession>
<evidence type="ECO:0008006" key="4">
    <source>
        <dbReference type="Google" id="ProtNLM"/>
    </source>
</evidence>
<keyword evidence="1" id="KW-0732">Signal</keyword>
<dbReference type="Proteomes" id="UP001221757">
    <property type="component" value="Unassembled WGS sequence"/>
</dbReference>
<dbReference type="Gene3D" id="2.130.10.10">
    <property type="entry name" value="YVTN repeat-like/Quinoprotein amine dehydrogenase"/>
    <property type="match status" value="1"/>
</dbReference>
<name>A0AAD7M786_MYCRO</name>
<evidence type="ECO:0000256" key="1">
    <source>
        <dbReference type="SAM" id="SignalP"/>
    </source>
</evidence>
<evidence type="ECO:0000313" key="2">
    <source>
        <dbReference type="EMBL" id="KAJ7704330.1"/>
    </source>
</evidence>
<dbReference type="EMBL" id="JARKIE010000010">
    <property type="protein sequence ID" value="KAJ7704330.1"/>
    <property type="molecule type" value="Genomic_DNA"/>
</dbReference>
<dbReference type="SUPFAM" id="SSF50998">
    <property type="entry name" value="Quinoprotein alcohol dehydrogenase-like"/>
    <property type="match status" value="1"/>
</dbReference>
<dbReference type="InterPro" id="IPR011047">
    <property type="entry name" value="Quinoprotein_ADH-like_sf"/>
</dbReference>
<dbReference type="SMART" id="SM00564">
    <property type="entry name" value="PQQ"/>
    <property type="match status" value="2"/>
</dbReference>
<keyword evidence="3" id="KW-1185">Reference proteome</keyword>
<feature type="signal peptide" evidence="1">
    <location>
        <begin position="1"/>
        <end position="20"/>
    </location>
</feature>
<dbReference type="AlphaFoldDB" id="A0AAD7M786"/>
<evidence type="ECO:0000313" key="3">
    <source>
        <dbReference type="Proteomes" id="UP001221757"/>
    </source>
</evidence>
<proteinExistence type="predicted"/>
<feature type="chain" id="PRO_5042259670" description="ER membrane protein complex subunit 1" evidence="1">
    <location>
        <begin position="21"/>
        <end position="381"/>
    </location>
</feature>
<protein>
    <recommendedName>
        <fullName evidence="4">ER membrane protein complex subunit 1</fullName>
    </recommendedName>
</protein>
<organism evidence="2 3">
    <name type="scientific">Mycena rosella</name>
    <name type="common">Pink bonnet</name>
    <name type="synonym">Agaricus rosellus</name>
    <dbReference type="NCBI Taxonomy" id="1033263"/>
    <lineage>
        <taxon>Eukaryota</taxon>
        <taxon>Fungi</taxon>
        <taxon>Dikarya</taxon>
        <taxon>Basidiomycota</taxon>
        <taxon>Agaricomycotina</taxon>
        <taxon>Agaricomycetes</taxon>
        <taxon>Agaricomycetidae</taxon>
        <taxon>Agaricales</taxon>
        <taxon>Marasmiineae</taxon>
        <taxon>Mycenaceae</taxon>
        <taxon>Mycena</taxon>
    </lineage>
</organism>
<dbReference type="InterPro" id="IPR018391">
    <property type="entry name" value="PQQ_b-propeller_rpt"/>
</dbReference>
<reference evidence="2" key="1">
    <citation type="submission" date="2023-03" db="EMBL/GenBank/DDBJ databases">
        <title>Massive genome expansion in bonnet fungi (Mycena s.s.) driven by repeated elements and novel gene families across ecological guilds.</title>
        <authorList>
            <consortium name="Lawrence Berkeley National Laboratory"/>
            <person name="Harder C.B."/>
            <person name="Miyauchi S."/>
            <person name="Viragh M."/>
            <person name="Kuo A."/>
            <person name="Thoen E."/>
            <person name="Andreopoulos B."/>
            <person name="Lu D."/>
            <person name="Skrede I."/>
            <person name="Drula E."/>
            <person name="Henrissat B."/>
            <person name="Morin E."/>
            <person name="Kohler A."/>
            <person name="Barry K."/>
            <person name="LaButti K."/>
            <person name="Morin E."/>
            <person name="Salamov A."/>
            <person name="Lipzen A."/>
            <person name="Mereny Z."/>
            <person name="Hegedus B."/>
            <person name="Baldrian P."/>
            <person name="Stursova M."/>
            <person name="Weitz H."/>
            <person name="Taylor A."/>
            <person name="Grigoriev I.V."/>
            <person name="Nagy L.G."/>
            <person name="Martin F."/>
            <person name="Kauserud H."/>
        </authorList>
    </citation>
    <scope>NUCLEOTIDE SEQUENCE</scope>
    <source>
        <strain evidence="2">CBHHK067</strain>
    </source>
</reference>